<dbReference type="OrthoDB" id="3383530at2"/>
<accession>A0A4R4SZ96</accession>
<evidence type="ECO:0000313" key="2">
    <source>
        <dbReference type="EMBL" id="TDC68204.1"/>
    </source>
</evidence>
<protein>
    <submittedName>
        <fullName evidence="2">Uncharacterized protein</fullName>
    </submittedName>
</protein>
<comment type="caution">
    <text evidence="2">The sequence shown here is derived from an EMBL/GenBank/DDBJ whole genome shotgun (WGS) entry which is preliminary data.</text>
</comment>
<evidence type="ECO:0000313" key="3">
    <source>
        <dbReference type="Proteomes" id="UP000295345"/>
    </source>
</evidence>
<sequence length="136" mass="14473">MDPEIAALAGTAGTTIVTLAATDAWQRTRDGLAALWHRVRPDRAAAVTAELDTTREELTAAPDADTEAELAAEWQGRIRRLLLAHPEVADELRTLLAELRDEAAAPPAGPVINQRATASGNARVYQAGGDMRIGEP</sequence>
<organism evidence="2 3">
    <name type="scientific">Streptomyces hainanensis</name>
    <dbReference type="NCBI Taxonomy" id="402648"/>
    <lineage>
        <taxon>Bacteria</taxon>
        <taxon>Bacillati</taxon>
        <taxon>Actinomycetota</taxon>
        <taxon>Actinomycetes</taxon>
        <taxon>Kitasatosporales</taxon>
        <taxon>Streptomycetaceae</taxon>
        <taxon>Streptomyces</taxon>
    </lineage>
</organism>
<dbReference type="AlphaFoldDB" id="A0A4R4SZ96"/>
<feature type="region of interest" description="Disordered" evidence="1">
    <location>
        <begin position="106"/>
        <end position="136"/>
    </location>
</feature>
<proteinExistence type="predicted"/>
<reference evidence="2 3" key="1">
    <citation type="submission" date="2019-03" db="EMBL/GenBank/DDBJ databases">
        <title>Draft genome sequences of novel Actinobacteria.</title>
        <authorList>
            <person name="Sahin N."/>
            <person name="Ay H."/>
            <person name="Saygin H."/>
        </authorList>
    </citation>
    <scope>NUCLEOTIDE SEQUENCE [LARGE SCALE GENOMIC DNA]</scope>
    <source>
        <strain evidence="2 3">DSM 41900</strain>
    </source>
</reference>
<name>A0A4R4SZ96_9ACTN</name>
<gene>
    <name evidence="2" type="ORF">E1283_27720</name>
</gene>
<evidence type="ECO:0000256" key="1">
    <source>
        <dbReference type="SAM" id="MobiDB-lite"/>
    </source>
</evidence>
<keyword evidence="3" id="KW-1185">Reference proteome</keyword>
<dbReference type="Proteomes" id="UP000295345">
    <property type="component" value="Unassembled WGS sequence"/>
</dbReference>
<dbReference type="EMBL" id="SMKI01000387">
    <property type="protein sequence ID" value="TDC68204.1"/>
    <property type="molecule type" value="Genomic_DNA"/>
</dbReference>
<dbReference type="RefSeq" id="WP_132820902.1">
    <property type="nucleotide sequence ID" value="NZ_SMKI01000387.1"/>
</dbReference>